<comment type="caution">
    <text evidence="2">The sequence shown here is derived from an EMBL/GenBank/DDBJ whole genome shotgun (WGS) entry which is preliminary data.</text>
</comment>
<keyword evidence="1" id="KW-0472">Membrane</keyword>
<reference evidence="2 3" key="1">
    <citation type="journal article" date="2014" name="Genome Announc.">
        <title>Draft Genome Sequence of the Iron-Oxidizing, Acidophilic, and Halotolerant 'Thiobacillus prosperus' Type Strain DSM 5130.</title>
        <authorList>
            <person name="Ossandon F.J."/>
            <person name="Cardenas J.P."/>
            <person name="Corbett M."/>
            <person name="Quatrini R."/>
            <person name="Holmes D.S."/>
            <person name="Watkin E."/>
        </authorList>
    </citation>
    <scope>NUCLEOTIDE SEQUENCE [LARGE SCALE GENOMIC DNA]</scope>
    <source>
        <strain evidence="2 3">DSM 5130</strain>
    </source>
</reference>
<sequence>MLSKLTQHQKAFLLLFAFLVFAEICGFLGYPLLHPHDLIGMGAIGIGIGNLSPSQARIIDPIVTEVVQGYQYPQLVGSALFPEVPVSTRGGQIVSFDKTAFMKFNLRRAPGAGTKRIEFGYAGLPYALLEDSVEGKVPFEIMQDAERVPGINLAAQYLKTTMQVVKKSLESDQAALALNAALYPANNTVVLSGTSKWSNAAGTPTADILDYREAIRTAIGMYPNTLLLSASAFKAARENPNVVARFQYTSHDSITAEMLANLWEVDKIVIGTDVYYDETTGAMVDVWGNNAVLAYVPPAPSSQQEPSFGYTYRMVGAPYAEEPYQDRNAKSWIYPVTYERAPVVTSIDSAFLIQTPA</sequence>
<evidence type="ECO:0008006" key="4">
    <source>
        <dbReference type="Google" id="ProtNLM"/>
    </source>
</evidence>
<feature type="transmembrane region" description="Helical" evidence="1">
    <location>
        <begin position="12"/>
        <end position="33"/>
    </location>
</feature>
<keyword evidence="1" id="KW-1133">Transmembrane helix</keyword>
<dbReference type="EMBL" id="JQSG02000001">
    <property type="protein sequence ID" value="OBS10791.1"/>
    <property type="molecule type" value="Genomic_DNA"/>
</dbReference>
<evidence type="ECO:0000313" key="3">
    <source>
        <dbReference type="Proteomes" id="UP000029273"/>
    </source>
</evidence>
<dbReference type="InterPro" id="IPR005564">
    <property type="entry name" value="Major_capsid_GpE"/>
</dbReference>
<evidence type="ECO:0000313" key="2">
    <source>
        <dbReference type="EMBL" id="OBS10791.1"/>
    </source>
</evidence>
<dbReference type="Pfam" id="PF03864">
    <property type="entry name" value="Phage_cap_E"/>
    <property type="match status" value="1"/>
</dbReference>
<dbReference type="Gene3D" id="3.90.1690.10">
    <property type="entry name" value="phage-related protein like domain"/>
    <property type="match status" value="1"/>
</dbReference>
<gene>
    <name evidence="2" type="ORF">Thpro_020507</name>
</gene>
<evidence type="ECO:0000256" key="1">
    <source>
        <dbReference type="SAM" id="Phobius"/>
    </source>
</evidence>
<protein>
    <recommendedName>
        <fullName evidence="4">Major capsid protein E</fullName>
    </recommendedName>
</protein>
<keyword evidence="1" id="KW-0812">Transmembrane</keyword>
<keyword evidence="3" id="KW-1185">Reference proteome</keyword>
<dbReference type="AlphaFoldDB" id="A0A1A6C8A9"/>
<name>A0A1A6C8A9_9GAMM</name>
<proteinExistence type="predicted"/>
<accession>A0A1A6C8A9</accession>
<dbReference type="Proteomes" id="UP000029273">
    <property type="component" value="Unassembled WGS sequence"/>
</dbReference>
<dbReference type="InterPro" id="IPR053738">
    <property type="entry name" value="Lambda_capsid_assembly"/>
</dbReference>
<dbReference type="RefSeq" id="WP_236717233.1">
    <property type="nucleotide sequence ID" value="NZ_JQSG02000001.1"/>
</dbReference>
<organism evidence="2 3">
    <name type="scientific">Acidihalobacter prosperus</name>
    <dbReference type="NCBI Taxonomy" id="160660"/>
    <lineage>
        <taxon>Bacteria</taxon>
        <taxon>Pseudomonadati</taxon>
        <taxon>Pseudomonadota</taxon>
        <taxon>Gammaproteobacteria</taxon>
        <taxon>Chromatiales</taxon>
        <taxon>Ectothiorhodospiraceae</taxon>
        <taxon>Acidihalobacter</taxon>
    </lineage>
</organism>